<dbReference type="SUPFAM" id="SSF49265">
    <property type="entry name" value="Fibronectin type III"/>
    <property type="match status" value="2"/>
</dbReference>
<reference evidence="7" key="1">
    <citation type="journal article" date="2019" name="Int. J. Syst. Evol. Microbiol.">
        <title>The Global Catalogue of Microorganisms (GCM) 10K type strain sequencing project: providing services to taxonomists for standard genome sequencing and annotation.</title>
        <authorList>
            <consortium name="The Broad Institute Genomics Platform"/>
            <consortium name="The Broad Institute Genome Sequencing Center for Infectious Disease"/>
            <person name="Wu L."/>
            <person name="Ma J."/>
        </authorList>
    </citation>
    <scope>NUCLEOTIDE SEQUENCE [LARGE SCALE GENOMIC DNA]</scope>
    <source>
        <strain evidence="7">CCUG 53270</strain>
    </source>
</reference>
<dbReference type="Gene3D" id="2.60.40.10">
    <property type="entry name" value="Immunoglobulins"/>
    <property type="match status" value="4"/>
</dbReference>
<evidence type="ECO:0000256" key="1">
    <source>
        <dbReference type="SAM" id="MobiDB-lite"/>
    </source>
</evidence>
<dbReference type="RefSeq" id="WP_345591155.1">
    <property type="nucleotide sequence ID" value="NZ_BAABJG010000027.1"/>
</dbReference>
<evidence type="ECO:0000259" key="4">
    <source>
        <dbReference type="PROSITE" id="PS50853"/>
    </source>
</evidence>
<feature type="domain" description="Fibronectin type-III" evidence="4">
    <location>
        <begin position="565"/>
        <end position="652"/>
    </location>
</feature>
<dbReference type="Pfam" id="PF00041">
    <property type="entry name" value="fn3"/>
    <property type="match status" value="4"/>
</dbReference>
<comment type="caution">
    <text evidence="6">The sequence shown here is derived from an EMBL/GenBank/DDBJ whole genome shotgun (WGS) entry which is preliminary data.</text>
</comment>
<feature type="chain" id="PRO_5045968687" evidence="2">
    <location>
        <begin position="29"/>
        <end position="1564"/>
    </location>
</feature>
<proteinExistence type="predicted"/>
<feature type="signal peptide" evidence="2">
    <location>
        <begin position="1"/>
        <end position="28"/>
    </location>
</feature>
<dbReference type="PROSITE" id="PS50853">
    <property type="entry name" value="FN3"/>
    <property type="match status" value="4"/>
</dbReference>
<dbReference type="Pfam" id="PF00754">
    <property type="entry name" value="F5_F8_type_C"/>
    <property type="match status" value="1"/>
</dbReference>
<evidence type="ECO:0000313" key="7">
    <source>
        <dbReference type="Proteomes" id="UP001597180"/>
    </source>
</evidence>
<feature type="domain" description="Fibronectin type-III" evidence="4">
    <location>
        <begin position="1036"/>
        <end position="1128"/>
    </location>
</feature>
<evidence type="ECO:0000313" key="6">
    <source>
        <dbReference type="EMBL" id="MFD1218874.1"/>
    </source>
</evidence>
<dbReference type="SUPFAM" id="SSF49785">
    <property type="entry name" value="Galactose-binding domain-like"/>
    <property type="match status" value="1"/>
</dbReference>
<feature type="region of interest" description="Disordered" evidence="1">
    <location>
        <begin position="993"/>
        <end position="1035"/>
    </location>
</feature>
<feature type="compositionally biased region" description="Low complexity" evidence="1">
    <location>
        <begin position="993"/>
        <end position="1030"/>
    </location>
</feature>
<evidence type="ECO:0000259" key="5">
    <source>
        <dbReference type="PROSITE" id="PS51272"/>
    </source>
</evidence>
<sequence>MDGFMRFKKTTAILLTALMVTSSGIWNAPSVSASSSSGVDVLDPDFIASHGGNFVHIDADSNRSPFDVFGEAFGTDNPVEGATKTVRQILPEAARHVENVYDAALGQEVFKVEVNGNDCYTCYLHGTKYDPATGQFTGGNDDRQRIEIRPGEESRNLVAVENEITAFHWKLKIDKDIQKPDGFFHIFQYKAYNSFGLVGNKLPLHDAANYPNFSSSEDGNPILTFTISSSATQNLEFRYADIGTDAGQETLASVPLNSVKDKWVDITVKVLNSEYGWVTMTMKDAATGKVIMEYNDPNRVLDMWRRPEIKYNNQTFEGPYPAVSNMINRPKWGIYRKADKSNPNVKDAKIYLADMTVAKSAVGVSSVNLAYNKKAYNVGTKTGNALQLANAKAERLTDGVQVDPVKYTNLTAVPLSNTSALGDLSWMGTESSKKGNLIVDLGKKMDFNQVKLFAKTLRLKYVNVSITDDTADHDAGALESVSFTPVDPLYTDGGKDWTYFNAANGGGDDTADKQYIIDLGKAYSSRYVKFYFENGSGSNTAGTTTAQMTGPPRLTELEIYNAPQTPKNVKVDYTGGSEATISWDPVPADYFVIYDNGKPFVENAASNSFKLTNLDPGAEYEFTVRTAYTDPYSFKPMLSAESEAKVLHTDGNPIIPNPPVSVTATAVSDKSINVSWDAVSDAQSYRVVLATDGYERTIANDYKDTSYTIKDLSPGMPYQVKVYSIRRGTPSTAAAEGQIITTGIRNPSDNLLFNKEVQYSRVWNDDTSSYGAGKALDNDVDSSRWVALKGSASAWMMVDIGETTPVNTFEYYSYQNKLKKVSFYYATDGEAFTDPNSSKWIKIVTDDRVSQGKYGNPAISKIAERITIPAPVNARFIKFTVDEVDGDINVNEVKAFGPISFVGASALKAVNKTDTSVDLNWGGATTNLPASSYEVYQGNGKLATVAANVYSYKATNLSPNTDYTFKVRAVSESVYNSVYSTLGGLTLKVTTLPASGTDPGTTDPGTTDPGTTDPGTTDPGTTDPGTTDPGTPEPGVIAAPTGLTAVPRNSQVFLSWNTVSGATYYNVKHSMTAGGGYSTVAANVTNNVYTDTGLLNGTKYYYVVTAANAKGESINSSEVFVTPYAVSSGRGSSGSSGGTSAGTGTPSVQPSKDGTQTVTLDPVMEKADDGRSIAKVALDTTTLAKAMEALTSNGSTASKLTIEAKHGDAATAKFQLPAQPLADALSKLPALILSVKYGDVTYDLPIRAVDFAGMAKSLGVDMKDLSITITMEKVNDTILGAIKDRAKQSGLTLLSGAIDFQVTIEGKGKSAAVNDFGLHYVTRTMNIGKSVDAKKATAVLYNPSNGEFSFVPAIFTAAGGSTQVMIQRPGNSIYAVAESSKTFADMSNHWAKADVELLASKLVVKGMTDTGFTPDNRITRAEFAAILVRGLGLSENNAAKFNDVKTTDWYAGAVGTAAKAGLVDGFEDGTFKPDANVTREQMAVMVARAMKITTKQPAADIKALDKFADQTSISGWAKEATAQAVNAGIINGMTDRTFVPAEHATRAEAAVMVKRLLQYAQLMN</sequence>
<dbReference type="Gene3D" id="2.60.120.260">
    <property type="entry name" value="Galactose-binding domain-like"/>
    <property type="match status" value="2"/>
</dbReference>
<name>A0ABW3UEZ3_9BACL</name>
<feature type="domain" description="F5/8 type C" evidence="3">
    <location>
        <begin position="737"/>
        <end position="898"/>
    </location>
</feature>
<dbReference type="SMART" id="SM00060">
    <property type="entry name" value="FN3"/>
    <property type="match status" value="4"/>
</dbReference>
<dbReference type="InterPro" id="IPR001119">
    <property type="entry name" value="SLH_dom"/>
</dbReference>
<feature type="region of interest" description="Disordered" evidence="1">
    <location>
        <begin position="1126"/>
        <end position="1156"/>
    </location>
</feature>
<feature type="domain" description="SLH" evidence="5">
    <location>
        <begin position="1437"/>
        <end position="1500"/>
    </location>
</feature>
<organism evidence="6 7">
    <name type="scientific">Paenibacillus vulneris</name>
    <dbReference type="NCBI Taxonomy" id="1133364"/>
    <lineage>
        <taxon>Bacteria</taxon>
        <taxon>Bacillati</taxon>
        <taxon>Bacillota</taxon>
        <taxon>Bacilli</taxon>
        <taxon>Bacillales</taxon>
        <taxon>Paenibacillaceae</taxon>
        <taxon>Paenibacillus</taxon>
    </lineage>
</organism>
<evidence type="ECO:0000259" key="3">
    <source>
        <dbReference type="PROSITE" id="PS50022"/>
    </source>
</evidence>
<dbReference type="InterPro" id="IPR000421">
    <property type="entry name" value="FA58C"/>
</dbReference>
<dbReference type="PROSITE" id="PS50022">
    <property type="entry name" value="FA58C_3"/>
    <property type="match status" value="1"/>
</dbReference>
<protein>
    <submittedName>
        <fullName evidence="6">S-layer homology domain-containing protein</fullName>
    </submittedName>
</protein>
<feature type="domain" description="Fibronectin type-III" evidence="4">
    <location>
        <begin position="658"/>
        <end position="745"/>
    </location>
</feature>
<feature type="compositionally biased region" description="Polar residues" evidence="1">
    <location>
        <begin position="1146"/>
        <end position="1156"/>
    </location>
</feature>
<dbReference type="InterPro" id="IPR008979">
    <property type="entry name" value="Galactose-bd-like_sf"/>
</dbReference>
<feature type="domain" description="Fibronectin type-III" evidence="4">
    <location>
        <begin position="903"/>
        <end position="994"/>
    </location>
</feature>
<dbReference type="Proteomes" id="UP001597180">
    <property type="component" value="Unassembled WGS sequence"/>
</dbReference>
<keyword evidence="2" id="KW-0732">Signal</keyword>
<dbReference type="PANTHER" id="PTHR43308">
    <property type="entry name" value="OUTER MEMBRANE PROTEIN ALPHA-RELATED"/>
    <property type="match status" value="1"/>
</dbReference>
<dbReference type="InterPro" id="IPR051465">
    <property type="entry name" value="Cell_Envelope_Struct_Comp"/>
</dbReference>
<keyword evidence="7" id="KW-1185">Reference proteome</keyword>
<gene>
    <name evidence="6" type="ORF">ACFQ4B_01975</name>
</gene>
<feature type="domain" description="SLH" evidence="5">
    <location>
        <begin position="1378"/>
        <end position="1436"/>
    </location>
</feature>
<accession>A0ABW3UEZ3</accession>
<dbReference type="InterPro" id="IPR036116">
    <property type="entry name" value="FN3_sf"/>
</dbReference>
<evidence type="ECO:0000256" key="2">
    <source>
        <dbReference type="SAM" id="SignalP"/>
    </source>
</evidence>
<dbReference type="PROSITE" id="PS51272">
    <property type="entry name" value="SLH"/>
    <property type="match status" value="3"/>
</dbReference>
<dbReference type="PANTHER" id="PTHR43308:SF5">
    <property type="entry name" value="S-LAYER PROTEIN _ PEPTIDOGLYCAN ENDO-BETA-N-ACETYLGLUCOSAMINIDASE"/>
    <property type="match status" value="1"/>
</dbReference>
<dbReference type="EMBL" id="JBHTLU010000007">
    <property type="protein sequence ID" value="MFD1218874.1"/>
    <property type="molecule type" value="Genomic_DNA"/>
</dbReference>
<feature type="compositionally biased region" description="Gly residues" evidence="1">
    <location>
        <begin position="1131"/>
        <end position="1141"/>
    </location>
</feature>
<dbReference type="InterPro" id="IPR003961">
    <property type="entry name" value="FN3_dom"/>
</dbReference>
<dbReference type="InterPro" id="IPR013783">
    <property type="entry name" value="Ig-like_fold"/>
</dbReference>
<dbReference type="Pfam" id="PF00395">
    <property type="entry name" value="SLH"/>
    <property type="match status" value="3"/>
</dbReference>
<feature type="domain" description="SLH" evidence="5">
    <location>
        <begin position="1504"/>
        <end position="1564"/>
    </location>
</feature>
<dbReference type="CDD" id="cd00063">
    <property type="entry name" value="FN3"/>
    <property type="match status" value="4"/>
</dbReference>